<dbReference type="GO" id="GO:0046872">
    <property type="term" value="F:metal ion binding"/>
    <property type="evidence" value="ECO:0007669"/>
    <property type="project" value="UniProtKB-KW"/>
</dbReference>
<keyword evidence="8" id="KW-0961">Cell wall biogenesis/degradation</keyword>
<evidence type="ECO:0000256" key="1">
    <source>
        <dbReference type="ARBA" id="ARBA00001362"/>
    </source>
</evidence>
<evidence type="ECO:0000313" key="9">
    <source>
        <dbReference type="EMBL" id="MBK5929680.1"/>
    </source>
</evidence>
<comment type="catalytic activity">
    <reaction evidence="1">
        <text>D-alanyl-D-alanine + H2O = 2 D-alanine</text>
        <dbReference type="Rhea" id="RHEA:20661"/>
        <dbReference type="ChEBI" id="CHEBI:15377"/>
        <dbReference type="ChEBI" id="CHEBI:57416"/>
        <dbReference type="ChEBI" id="CHEBI:57822"/>
        <dbReference type="EC" id="3.4.13.22"/>
    </reaction>
</comment>
<dbReference type="GO" id="GO:0008237">
    <property type="term" value="F:metallopeptidase activity"/>
    <property type="evidence" value="ECO:0007669"/>
    <property type="project" value="UniProtKB-KW"/>
</dbReference>
<evidence type="ECO:0000256" key="8">
    <source>
        <dbReference type="ARBA" id="ARBA00023316"/>
    </source>
</evidence>
<dbReference type="SUPFAM" id="SSF55166">
    <property type="entry name" value="Hedgehog/DD-peptidase"/>
    <property type="match status" value="1"/>
</dbReference>
<protein>
    <submittedName>
        <fullName evidence="9">D-alanyl-D-alanine dipeptidase</fullName>
    </submittedName>
</protein>
<evidence type="ECO:0000256" key="6">
    <source>
        <dbReference type="ARBA" id="ARBA00022997"/>
    </source>
</evidence>
<keyword evidence="7" id="KW-0482">Metalloprotease</keyword>
<gene>
    <name evidence="9" type="ORF">CCR82_03810</name>
</gene>
<keyword evidence="4" id="KW-0378">Hydrolase</keyword>
<evidence type="ECO:0000256" key="4">
    <source>
        <dbReference type="ARBA" id="ARBA00022801"/>
    </source>
</evidence>
<evidence type="ECO:0000256" key="5">
    <source>
        <dbReference type="ARBA" id="ARBA00022833"/>
    </source>
</evidence>
<proteinExistence type="predicted"/>
<dbReference type="GO" id="GO:0071555">
    <property type="term" value="P:cell wall organization"/>
    <property type="evidence" value="ECO:0007669"/>
    <property type="project" value="UniProtKB-KW"/>
</dbReference>
<keyword evidence="3" id="KW-0479">Metal-binding</keyword>
<keyword evidence="2" id="KW-0645">Protease</keyword>
<organism evidence="9 10">
    <name type="scientific">Halochromatium salexigens</name>
    <name type="common">Chromatium salexigens</name>
    <dbReference type="NCBI Taxonomy" id="49447"/>
    <lineage>
        <taxon>Bacteria</taxon>
        <taxon>Pseudomonadati</taxon>
        <taxon>Pseudomonadota</taxon>
        <taxon>Gammaproteobacteria</taxon>
        <taxon>Chromatiales</taxon>
        <taxon>Chromatiaceae</taxon>
        <taxon>Halochromatium</taxon>
    </lineage>
</organism>
<reference evidence="9" key="2">
    <citation type="journal article" date="2020" name="Microorganisms">
        <title>Osmotic Adaptation and Compatible Solute Biosynthesis of Phototrophic Bacteria as Revealed from Genome Analyses.</title>
        <authorList>
            <person name="Imhoff J.F."/>
            <person name="Rahn T."/>
            <person name="Kunzel S."/>
            <person name="Keller A."/>
            <person name="Neulinger S.C."/>
        </authorList>
    </citation>
    <scope>NUCLEOTIDE SEQUENCE</scope>
    <source>
        <strain evidence="9">DSM 4395</strain>
    </source>
</reference>
<dbReference type="GO" id="GO:0006508">
    <property type="term" value="P:proteolysis"/>
    <property type="evidence" value="ECO:0007669"/>
    <property type="project" value="UniProtKB-KW"/>
</dbReference>
<comment type="caution">
    <text evidence="9">The sequence shown here is derived from an EMBL/GenBank/DDBJ whole genome shotgun (WGS) entry which is preliminary data.</text>
</comment>
<reference evidence="9" key="1">
    <citation type="submission" date="2017-05" db="EMBL/GenBank/DDBJ databases">
        <authorList>
            <person name="Imhoff J.F."/>
            <person name="Rahn T."/>
            <person name="Kuenzel S."/>
            <person name="Neulinger S.C."/>
        </authorList>
    </citation>
    <scope>NUCLEOTIDE SEQUENCE</scope>
    <source>
        <strain evidence="9">DSM 4395</strain>
    </source>
</reference>
<dbReference type="GO" id="GO:0160237">
    <property type="term" value="F:D-Ala-D-Ala dipeptidase activity"/>
    <property type="evidence" value="ECO:0007669"/>
    <property type="project" value="UniProtKB-EC"/>
</dbReference>
<dbReference type="Gene3D" id="3.30.1380.10">
    <property type="match status" value="1"/>
</dbReference>
<evidence type="ECO:0000256" key="2">
    <source>
        <dbReference type="ARBA" id="ARBA00022670"/>
    </source>
</evidence>
<dbReference type="Proteomes" id="UP001296967">
    <property type="component" value="Unassembled WGS sequence"/>
</dbReference>
<dbReference type="InterPro" id="IPR009045">
    <property type="entry name" value="Zn_M74/Hedgehog-like"/>
</dbReference>
<accession>A0AAJ0UDZ1</accession>
<keyword evidence="5" id="KW-0862">Zinc</keyword>
<dbReference type="AlphaFoldDB" id="A0AAJ0UDZ1"/>
<evidence type="ECO:0000256" key="7">
    <source>
        <dbReference type="ARBA" id="ARBA00023049"/>
    </source>
</evidence>
<name>A0AAJ0UDZ1_HALSE</name>
<keyword evidence="10" id="KW-1185">Reference proteome</keyword>
<dbReference type="Pfam" id="PF01427">
    <property type="entry name" value="Peptidase_M15"/>
    <property type="match status" value="1"/>
</dbReference>
<sequence>MLMEEAGFKNLDEEWWHFTLRDEPYPETYFDFPVR</sequence>
<evidence type="ECO:0000256" key="3">
    <source>
        <dbReference type="ARBA" id="ARBA00022723"/>
    </source>
</evidence>
<dbReference type="EMBL" id="NHSF01000020">
    <property type="protein sequence ID" value="MBK5929680.1"/>
    <property type="molecule type" value="Genomic_DNA"/>
</dbReference>
<dbReference type="InterPro" id="IPR000755">
    <property type="entry name" value="A_A_dipeptidase"/>
</dbReference>
<keyword evidence="6" id="KW-0224">Dipeptidase</keyword>
<evidence type="ECO:0000313" key="10">
    <source>
        <dbReference type="Proteomes" id="UP001296967"/>
    </source>
</evidence>